<name>A0A067LG13_JATCU</name>
<evidence type="ECO:0000256" key="1">
    <source>
        <dbReference type="ARBA" id="ARBA00022737"/>
    </source>
</evidence>
<dbReference type="Proteomes" id="UP000027138">
    <property type="component" value="Unassembled WGS sequence"/>
</dbReference>
<feature type="repeat" description="PPR" evidence="2">
    <location>
        <begin position="94"/>
        <end position="128"/>
    </location>
</feature>
<dbReference type="GO" id="GO:0009451">
    <property type="term" value="P:RNA modification"/>
    <property type="evidence" value="ECO:0007669"/>
    <property type="project" value="InterPro"/>
</dbReference>
<evidence type="ECO:0000313" key="3">
    <source>
        <dbReference type="EMBL" id="KDP43089.1"/>
    </source>
</evidence>
<dbReference type="PROSITE" id="PS51375">
    <property type="entry name" value="PPR"/>
    <property type="match status" value="1"/>
</dbReference>
<accession>A0A067LG13</accession>
<dbReference type="InterPro" id="IPR046960">
    <property type="entry name" value="PPR_At4g14850-like_plant"/>
</dbReference>
<dbReference type="GO" id="GO:0003723">
    <property type="term" value="F:RNA binding"/>
    <property type="evidence" value="ECO:0007669"/>
    <property type="project" value="InterPro"/>
</dbReference>
<keyword evidence="1" id="KW-0677">Repeat</keyword>
<dbReference type="Pfam" id="PF20431">
    <property type="entry name" value="E_motif"/>
    <property type="match status" value="1"/>
</dbReference>
<dbReference type="PANTHER" id="PTHR47926">
    <property type="entry name" value="PENTATRICOPEPTIDE REPEAT-CONTAINING PROTEIN"/>
    <property type="match status" value="1"/>
</dbReference>
<protein>
    <recommendedName>
        <fullName evidence="5">Pentatricopeptide repeat-containing protein</fullName>
    </recommendedName>
</protein>
<evidence type="ECO:0000313" key="4">
    <source>
        <dbReference type="Proteomes" id="UP000027138"/>
    </source>
</evidence>
<dbReference type="AlphaFoldDB" id="A0A067LG13"/>
<evidence type="ECO:0008006" key="5">
    <source>
        <dbReference type="Google" id="ProtNLM"/>
    </source>
</evidence>
<organism evidence="3 4">
    <name type="scientific">Jatropha curcas</name>
    <name type="common">Barbados nut</name>
    <dbReference type="NCBI Taxonomy" id="180498"/>
    <lineage>
        <taxon>Eukaryota</taxon>
        <taxon>Viridiplantae</taxon>
        <taxon>Streptophyta</taxon>
        <taxon>Embryophyta</taxon>
        <taxon>Tracheophyta</taxon>
        <taxon>Spermatophyta</taxon>
        <taxon>Magnoliopsida</taxon>
        <taxon>eudicotyledons</taxon>
        <taxon>Gunneridae</taxon>
        <taxon>Pentapetalae</taxon>
        <taxon>rosids</taxon>
        <taxon>fabids</taxon>
        <taxon>Malpighiales</taxon>
        <taxon>Euphorbiaceae</taxon>
        <taxon>Crotonoideae</taxon>
        <taxon>Jatropheae</taxon>
        <taxon>Jatropha</taxon>
    </lineage>
</organism>
<dbReference type="OrthoDB" id="1855397at2759"/>
<sequence length="317" mass="35777">MISSYARHGFEEDAFQLFVLSLRENIRPTEFTISNVLTSISIFPAEVGTQVHSLVVKLGFELDDIVASSIVEMYAKFGFIDYAMEIFKKIIARDLISWNTMIMGLAHNGRVVETLHIFEELLSRGPPPDRITLAGVLLACSYGGLVDEGMTILSSMQESFGVTPGSEHYACIVNLLCQAGRADEALKITEGTPYEPSSLILRRMLQTGLIHGDLELTEIVTERLMELEPQSSLPYFVLARIYGSRSQWEGMVRVKKTVERKKMKRVIGCSWIGIRNHVYTFKADQLQHHGGKDTYLLLRLLDWEIENEGCFFGSMIK</sequence>
<dbReference type="NCBIfam" id="TIGR00756">
    <property type="entry name" value="PPR"/>
    <property type="match status" value="1"/>
</dbReference>
<dbReference type="STRING" id="180498.A0A067LG13"/>
<dbReference type="Gene3D" id="1.25.40.10">
    <property type="entry name" value="Tetratricopeptide repeat domain"/>
    <property type="match status" value="1"/>
</dbReference>
<gene>
    <name evidence="3" type="ORF">JCGZ_25275</name>
</gene>
<proteinExistence type="predicted"/>
<keyword evidence="4" id="KW-1185">Reference proteome</keyword>
<dbReference type="InterPro" id="IPR011990">
    <property type="entry name" value="TPR-like_helical_dom_sf"/>
</dbReference>
<dbReference type="FunFam" id="1.25.40.10:FF:000090">
    <property type="entry name" value="Pentatricopeptide repeat-containing protein, chloroplastic"/>
    <property type="match status" value="1"/>
</dbReference>
<dbReference type="Pfam" id="PF01535">
    <property type="entry name" value="PPR"/>
    <property type="match status" value="4"/>
</dbReference>
<reference evidence="3 4" key="1">
    <citation type="journal article" date="2014" name="PLoS ONE">
        <title>Global Analysis of Gene Expression Profiles in Physic Nut (Jatropha curcas L.) Seedlings Exposed to Salt Stress.</title>
        <authorList>
            <person name="Zhang L."/>
            <person name="Zhang C."/>
            <person name="Wu P."/>
            <person name="Chen Y."/>
            <person name="Li M."/>
            <person name="Jiang H."/>
            <person name="Wu G."/>
        </authorList>
    </citation>
    <scope>NUCLEOTIDE SEQUENCE [LARGE SCALE GENOMIC DNA]</scope>
    <source>
        <strain evidence="4">cv. GZQX0401</strain>
        <tissue evidence="3">Young leaves</tissue>
    </source>
</reference>
<dbReference type="InterPro" id="IPR002885">
    <property type="entry name" value="PPR_rpt"/>
</dbReference>
<dbReference type="PANTHER" id="PTHR47926:SF479">
    <property type="entry name" value="PENTACOTRIPEPTIDE-REPEAT REGION OF PRORP DOMAIN-CONTAINING PROTEIN"/>
    <property type="match status" value="1"/>
</dbReference>
<dbReference type="EMBL" id="KK914283">
    <property type="protein sequence ID" value="KDP43089.1"/>
    <property type="molecule type" value="Genomic_DNA"/>
</dbReference>
<dbReference type="InterPro" id="IPR046848">
    <property type="entry name" value="E_motif"/>
</dbReference>
<evidence type="ECO:0000256" key="2">
    <source>
        <dbReference type="PROSITE-ProRule" id="PRU00708"/>
    </source>
</evidence>